<dbReference type="PANTHER" id="PTHR46230:SF7">
    <property type="entry name" value="BOLA-LIKE PROTEIN 1"/>
    <property type="match status" value="1"/>
</dbReference>
<comment type="similarity">
    <text evidence="1">Belongs to the BolA/IbaG family.</text>
</comment>
<accession>A0A9W8B675</accession>
<keyword evidence="3" id="KW-1185">Reference proteome</keyword>
<dbReference type="InterPro" id="IPR002634">
    <property type="entry name" value="BolA"/>
</dbReference>
<name>A0A9W8B675_9FUNG</name>
<dbReference type="EMBL" id="JANBQB010000188">
    <property type="protein sequence ID" value="KAJ1980017.1"/>
    <property type="molecule type" value="Genomic_DNA"/>
</dbReference>
<dbReference type="SUPFAM" id="SSF55797">
    <property type="entry name" value="PR-1-like"/>
    <property type="match status" value="1"/>
</dbReference>
<evidence type="ECO:0000313" key="2">
    <source>
        <dbReference type="EMBL" id="KAJ1980017.1"/>
    </source>
</evidence>
<gene>
    <name evidence="2" type="primary">uvi31</name>
    <name evidence="2" type="ORF">H4R34_002612</name>
</gene>
<dbReference type="Proteomes" id="UP001151582">
    <property type="component" value="Unassembled WGS sequence"/>
</dbReference>
<evidence type="ECO:0000256" key="1">
    <source>
        <dbReference type="RuleBase" id="RU003860"/>
    </source>
</evidence>
<dbReference type="Pfam" id="PF01722">
    <property type="entry name" value="BolA"/>
    <property type="match status" value="1"/>
</dbReference>
<dbReference type="Gene3D" id="3.40.33.10">
    <property type="entry name" value="CAP"/>
    <property type="match status" value="1"/>
</dbReference>
<dbReference type="AlphaFoldDB" id="A0A9W8B675"/>
<comment type="caution">
    <text evidence="2">The sequence shown here is derived from an EMBL/GenBank/DDBJ whole genome shotgun (WGS) entry which is preliminary data.</text>
</comment>
<proteinExistence type="inferred from homology"/>
<organism evidence="2 3">
    <name type="scientific">Dimargaris verticillata</name>
    <dbReference type="NCBI Taxonomy" id="2761393"/>
    <lineage>
        <taxon>Eukaryota</taxon>
        <taxon>Fungi</taxon>
        <taxon>Fungi incertae sedis</taxon>
        <taxon>Zoopagomycota</taxon>
        <taxon>Kickxellomycotina</taxon>
        <taxon>Dimargaritomycetes</taxon>
        <taxon>Dimargaritales</taxon>
        <taxon>Dimargaritaceae</taxon>
        <taxon>Dimargaris</taxon>
    </lineage>
</organism>
<evidence type="ECO:0000313" key="3">
    <source>
        <dbReference type="Proteomes" id="UP001151582"/>
    </source>
</evidence>
<dbReference type="OrthoDB" id="411584at2759"/>
<dbReference type="SUPFAM" id="SSF82657">
    <property type="entry name" value="BolA-like"/>
    <property type="match status" value="1"/>
</dbReference>
<dbReference type="PANTHER" id="PTHR46230">
    <property type="match status" value="1"/>
</dbReference>
<dbReference type="Gene3D" id="3.30.300.90">
    <property type="entry name" value="BolA-like"/>
    <property type="match status" value="1"/>
</dbReference>
<dbReference type="InterPro" id="IPR035940">
    <property type="entry name" value="CAP_sf"/>
</dbReference>
<dbReference type="GO" id="GO:0005759">
    <property type="term" value="C:mitochondrial matrix"/>
    <property type="evidence" value="ECO:0007669"/>
    <property type="project" value="TreeGrafter"/>
</dbReference>
<dbReference type="InterPro" id="IPR036065">
    <property type="entry name" value="BolA-like_sf"/>
</dbReference>
<dbReference type="GO" id="GO:0044572">
    <property type="term" value="P:[4Fe-4S] cluster assembly"/>
    <property type="evidence" value="ECO:0007669"/>
    <property type="project" value="TreeGrafter"/>
</dbReference>
<reference evidence="2" key="1">
    <citation type="submission" date="2022-07" db="EMBL/GenBank/DDBJ databases">
        <title>Phylogenomic reconstructions and comparative analyses of Kickxellomycotina fungi.</title>
        <authorList>
            <person name="Reynolds N.K."/>
            <person name="Stajich J.E."/>
            <person name="Barry K."/>
            <person name="Grigoriev I.V."/>
            <person name="Crous P."/>
            <person name="Smith M.E."/>
        </authorList>
    </citation>
    <scope>NUCLEOTIDE SEQUENCE</scope>
    <source>
        <strain evidence="2">RSA 567</strain>
    </source>
</reference>
<sequence>MASQSAQATGTPGPLEARMRRKIEAQFTPTQLDVVNESHLHAHHEAMRGVESKETHFRLTIVSTAFQGLKPLQRHRAVYALLQDELNDGVHALSLKTRPSVHGVLKVKTNLDYAKWEKWVNVLRSTFGRKKIKLTWNLSQAAQTSANQMEATDKQSHDNPVSLLTRAKALGSPVTFIAENIFHWGTSAWDTFRQLVKSPSKSPAARICLYPQIVVALCLLPIGEANKYPPDGM</sequence>
<protein>
    <submittedName>
        <fullName evidence="2">BolA domain UV induced protein Uvi31</fullName>
    </submittedName>
</protein>